<evidence type="ECO:0000256" key="1">
    <source>
        <dbReference type="SAM" id="MobiDB-lite"/>
    </source>
</evidence>
<accession>A0A837P9C0</accession>
<name>A0A837P9C0_LACPN</name>
<dbReference type="RefSeq" id="WP_022638234.1">
    <property type="nucleotide sequence ID" value="NZ_AUTE01000014.1"/>
</dbReference>
<feature type="region of interest" description="Disordered" evidence="1">
    <location>
        <begin position="304"/>
        <end position="362"/>
    </location>
</feature>
<proteinExistence type="predicted"/>
<feature type="compositionally biased region" description="Polar residues" evidence="1">
    <location>
        <begin position="312"/>
        <end position="321"/>
    </location>
</feature>
<feature type="compositionally biased region" description="Basic and acidic residues" evidence="1">
    <location>
        <begin position="353"/>
        <end position="362"/>
    </location>
</feature>
<dbReference type="EMBL" id="LKLZ01000003">
    <property type="protein sequence ID" value="KPN44259.1"/>
    <property type="molecule type" value="Genomic_DNA"/>
</dbReference>
<gene>
    <name evidence="2" type="ORF">WJL_1336</name>
</gene>
<dbReference type="Proteomes" id="UP000050511">
    <property type="component" value="Unassembled WGS sequence"/>
</dbReference>
<evidence type="ECO:0000313" key="2">
    <source>
        <dbReference type="EMBL" id="KPN44259.1"/>
    </source>
</evidence>
<reference evidence="2 3" key="1">
    <citation type="submission" date="2015-10" db="EMBL/GenBank/DDBJ databases">
        <title>Resequencing of Lactobacillus plantarum WJL strain genome.</title>
        <authorList>
            <person name="Martino M.E."/>
        </authorList>
    </citation>
    <scope>NUCLEOTIDE SEQUENCE [LARGE SCALE GENOMIC DNA]</scope>
    <source>
        <strain evidence="2 3">WJL</strain>
    </source>
</reference>
<evidence type="ECO:0000313" key="3">
    <source>
        <dbReference type="Proteomes" id="UP000050511"/>
    </source>
</evidence>
<protein>
    <submittedName>
        <fullName evidence="2">Uncharacterized protein</fullName>
    </submittedName>
</protein>
<comment type="caution">
    <text evidence="2">The sequence shown here is derived from an EMBL/GenBank/DDBJ whole genome shotgun (WGS) entry which is preliminary data.</text>
</comment>
<feature type="region of interest" description="Disordered" evidence="1">
    <location>
        <begin position="137"/>
        <end position="156"/>
    </location>
</feature>
<dbReference type="AlphaFoldDB" id="A0A837P9C0"/>
<organism evidence="2 3">
    <name type="scientific">Lactiplantibacillus plantarum WJL</name>
    <dbReference type="NCBI Taxonomy" id="1350466"/>
    <lineage>
        <taxon>Bacteria</taxon>
        <taxon>Bacillati</taxon>
        <taxon>Bacillota</taxon>
        <taxon>Bacilli</taxon>
        <taxon>Lactobacillales</taxon>
        <taxon>Lactobacillaceae</taxon>
        <taxon>Lactiplantibacillus</taxon>
    </lineage>
</organism>
<sequence>MAETGLTKFNNYFMPMISNQLNGHNIQMTDYQRMCVMSASQNMYELIQANGINPNNITNDISNILMTVTSLQLNANAQPAEIYFQTRNVKVGNSWTKTIEMGIEGDGNDAILARFGRNVKHVYPVWIVREGDKYTPSKRKGVHVTEPEWEPGDDPDGKVTDVVYPIEFWTNDQKTDSTVEYYATNRELVKPNLLAHMINNLRSESRKNPKGYAEKVTAIKMFVKDHTVDEVLDDPGMQEKGKISPAWKEPQSREQMIIRKMRNNIVKKIPKDFSNGLAVQSYEETTNESLKKMRKDVTESANQIDFEEAAETESQSDSNPDVQDGEYTDAKPTGESETPESSEVAPASTAADPEPKETKVPF</sequence>